<dbReference type="EMBL" id="JAEAOA010000557">
    <property type="protein sequence ID" value="KAK3577331.1"/>
    <property type="molecule type" value="Genomic_DNA"/>
</dbReference>
<evidence type="ECO:0000256" key="1">
    <source>
        <dbReference type="ARBA" id="ARBA00005562"/>
    </source>
</evidence>
<feature type="domain" description="ETS" evidence="5">
    <location>
        <begin position="117"/>
        <end position="197"/>
    </location>
</feature>
<dbReference type="GO" id="GO:0043565">
    <property type="term" value="F:sequence-specific DNA binding"/>
    <property type="evidence" value="ECO:0007669"/>
    <property type="project" value="InterPro"/>
</dbReference>
<proteinExistence type="inferred from homology"/>
<dbReference type="Pfam" id="PF00178">
    <property type="entry name" value="Ets"/>
    <property type="match status" value="1"/>
</dbReference>
<reference evidence="6" key="2">
    <citation type="journal article" date="2021" name="Genome Biol. Evol.">
        <title>Developing a high-quality reference genome for a parasitic bivalve with doubly uniparental inheritance (Bivalvia: Unionida).</title>
        <authorList>
            <person name="Smith C.H."/>
        </authorList>
    </citation>
    <scope>NUCLEOTIDE SEQUENCE</scope>
    <source>
        <strain evidence="6">CHS0354</strain>
        <tissue evidence="6">Mantle</tissue>
    </source>
</reference>
<keyword evidence="2 3" id="KW-0238">DNA-binding</keyword>
<dbReference type="AlphaFoldDB" id="A0AAE0RPL8"/>
<comment type="subcellular location">
    <subcellularLocation>
        <location evidence="3">Nucleus</location>
    </subcellularLocation>
</comment>
<dbReference type="InterPro" id="IPR036388">
    <property type="entry name" value="WH-like_DNA-bd_sf"/>
</dbReference>
<dbReference type="GO" id="GO:0000981">
    <property type="term" value="F:DNA-binding transcription factor activity, RNA polymerase II-specific"/>
    <property type="evidence" value="ECO:0007669"/>
    <property type="project" value="TreeGrafter"/>
</dbReference>
<comment type="caution">
    <text evidence="6">The sequence shown here is derived from an EMBL/GenBank/DDBJ whole genome shotgun (WGS) entry which is preliminary data.</text>
</comment>
<dbReference type="PANTHER" id="PTHR11849:SF289">
    <property type="entry name" value="ETS-LIKE PROTEIN POINTED"/>
    <property type="match status" value="1"/>
</dbReference>
<dbReference type="Proteomes" id="UP001195483">
    <property type="component" value="Unassembled WGS sequence"/>
</dbReference>
<dbReference type="GO" id="GO:0005634">
    <property type="term" value="C:nucleus"/>
    <property type="evidence" value="ECO:0007669"/>
    <property type="project" value="UniProtKB-SubCell"/>
</dbReference>
<accession>A0AAE0RPL8</accession>
<dbReference type="InterPro" id="IPR000418">
    <property type="entry name" value="Ets_dom"/>
</dbReference>
<dbReference type="PROSITE" id="PS00346">
    <property type="entry name" value="ETS_DOMAIN_2"/>
    <property type="match status" value="1"/>
</dbReference>
<keyword evidence="3" id="KW-0539">Nucleus</keyword>
<dbReference type="Gene3D" id="1.10.10.10">
    <property type="entry name" value="Winged helix-like DNA-binding domain superfamily/Winged helix DNA-binding domain"/>
    <property type="match status" value="1"/>
</dbReference>
<dbReference type="GO" id="GO:0030154">
    <property type="term" value="P:cell differentiation"/>
    <property type="evidence" value="ECO:0007669"/>
    <property type="project" value="TreeGrafter"/>
</dbReference>
<feature type="region of interest" description="Disordered" evidence="4">
    <location>
        <begin position="89"/>
        <end position="111"/>
    </location>
</feature>
<dbReference type="PANTHER" id="PTHR11849">
    <property type="entry name" value="ETS"/>
    <property type="match status" value="1"/>
</dbReference>
<dbReference type="PRINTS" id="PR00454">
    <property type="entry name" value="ETSDOMAIN"/>
</dbReference>
<dbReference type="InterPro" id="IPR036390">
    <property type="entry name" value="WH_DNA-bd_sf"/>
</dbReference>
<evidence type="ECO:0000313" key="7">
    <source>
        <dbReference type="Proteomes" id="UP001195483"/>
    </source>
</evidence>
<reference evidence="6" key="3">
    <citation type="submission" date="2023-05" db="EMBL/GenBank/DDBJ databases">
        <authorList>
            <person name="Smith C.H."/>
        </authorList>
    </citation>
    <scope>NUCLEOTIDE SEQUENCE</scope>
    <source>
        <strain evidence="6">CHS0354</strain>
        <tissue evidence="6">Mantle</tissue>
    </source>
</reference>
<evidence type="ECO:0000259" key="5">
    <source>
        <dbReference type="PROSITE" id="PS50061"/>
    </source>
</evidence>
<gene>
    <name evidence="6" type="ORF">CHS0354_008425</name>
</gene>
<dbReference type="SMART" id="SM00413">
    <property type="entry name" value="ETS"/>
    <property type="match status" value="1"/>
</dbReference>
<comment type="similarity">
    <text evidence="1 3">Belongs to the ETS family.</text>
</comment>
<name>A0AAE0RPL8_9BIVA</name>
<dbReference type="SUPFAM" id="SSF46785">
    <property type="entry name" value="Winged helix' DNA-binding domain"/>
    <property type="match status" value="1"/>
</dbReference>
<sequence length="204" mass="23510">MEQNMEFYVENFNLDFLPGCQARDGPTVTHAPLVTPGTNQTHIESLVTSDEIDQLLSMPKVDEASVNNVSAYSDKDWMELFQGCLLPSNRGNSPTEQPIDQVPSTQSNLDTKSGGPVQLWQFLLQLLTDHRYKNIIRWTGDEFEFQLSDPDEVARLWGIHKNKPQMNYEKLSRGLRYYYDKNVIKKTSGKKYVYRFVCDIHSLI</sequence>
<dbReference type="InterPro" id="IPR046328">
    <property type="entry name" value="ETS_fam"/>
</dbReference>
<protein>
    <recommendedName>
        <fullName evidence="5">ETS domain-containing protein</fullName>
    </recommendedName>
</protein>
<evidence type="ECO:0000256" key="3">
    <source>
        <dbReference type="RuleBase" id="RU004019"/>
    </source>
</evidence>
<evidence type="ECO:0000256" key="2">
    <source>
        <dbReference type="ARBA" id="ARBA00023125"/>
    </source>
</evidence>
<dbReference type="PROSITE" id="PS50061">
    <property type="entry name" value="ETS_DOMAIN_3"/>
    <property type="match status" value="1"/>
</dbReference>
<reference evidence="6" key="1">
    <citation type="journal article" date="2021" name="Genome Biol. Evol.">
        <title>A High-Quality Reference Genome for a Parasitic Bivalve with Doubly Uniparental Inheritance (Bivalvia: Unionida).</title>
        <authorList>
            <person name="Smith C.H."/>
        </authorList>
    </citation>
    <scope>NUCLEOTIDE SEQUENCE</scope>
    <source>
        <strain evidence="6">CHS0354</strain>
    </source>
</reference>
<evidence type="ECO:0000313" key="6">
    <source>
        <dbReference type="EMBL" id="KAK3577331.1"/>
    </source>
</evidence>
<keyword evidence="7" id="KW-1185">Reference proteome</keyword>
<organism evidence="6 7">
    <name type="scientific">Potamilus streckersoni</name>
    <dbReference type="NCBI Taxonomy" id="2493646"/>
    <lineage>
        <taxon>Eukaryota</taxon>
        <taxon>Metazoa</taxon>
        <taxon>Spiralia</taxon>
        <taxon>Lophotrochozoa</taxon>
        <taxon>Mollusca</taxon>
        <taxon>Bivalvia</taxon>
        <taxon>Autobranchia</taxon>
        <taxon>Heteroconchia</taxon>
        <taxon>Palaeoheterodonta</taxon>
        <taxon>Unionida</taxon>
        <taxon>Unionoidea</taxon>
        <taxon>Unionidae</taxon>
        <taxon>Ambleminae</taxon>
        <taxon>Lampsilini</taxon>
        <taxon>Potamilus</taxon>
    </lineage>
</organism>
<evidence type="ECO:0000256" key="4">
    <source>
        <dbReference type="SAM" id="MobiDB-lite"/>
    </source>
</evidence>
<dbReference type="PROSITE" id="PS00345">
    <property type="entry name" value="ETS_DOMAIN_1"/>
    <property type="match status" value="1"/>
</dbReference>